<dbReference type="Proteomes" id="UP000429229">
    <property type="component" value="Unassembled WGS sequence"/>
</dbReference>
<reference evidence="2 3" key="1">
    <citation type="submission" date="2019-12" db="EMBL/GenBank/DDBJ databases">
        <title>Genomic-based taxomic classification of the family Erythrobacteraceae.</title>
        <authorList>
            <person name="Xu L."/>
        </authorList>
    </citation>
    <scope>NUCLEOTIDE SEQUENCE [LARGE SCALE GENOMIC DNA]</scope>
    <source>
        <strain evidence="2 3">LMG 29519</strain>
    </source>
</reference>
<gene>
    <name evidence="2" type="ORF">GRI68_11625</name>
</gene>
<protein>
    <submittedName>
        <fullName evidence="2">Uncharacterized protein</fullName>
    </submittedName>
</protein>
<keyword evidence="3" id="KW-1185">Reference proteome</keyword>
<dbReference type="AlphaFoldDB" id="A0A6I4U966"/>
<dbReference type="OrthoDB" id="7391705at2"/>
<proteinExistence type="predicted"/>
<feature type="transmembrane region" description="Helical" evidence="1">
    <location>
        <begin position="27"/>
        <end position="45"/>
    </location>
</feature>
<name>A0A6I4U966_9SPHN</name>
<sequence length="102" mass="11214">MNKPSPLDETQNSAYAWARYRLMMKRLGMLTVAIVVVALFALWKTGEAASIHFYIATAIAISGVMLVTGALMGLIFLSNGTGHDESIHHPTDSHWDEDDDHA</sequence>
<comment type="caution">
    <text evidence="2">The sequence shown here is derived from an EMBL/GenBank/DDBJ whole genome shotgun (WGS) entry which is preliminary data.</text>
</comment>
<dbReference type="EMBL" id="WTYR01000001">
    <property type="protein sequence ID" value="MXP10827.1"/>
    <property type="molecule type" value="Genomic_DNA"/>
</dbReference>
<keyword evidence="1" id="KW-0472">Membrane</keyword>
<accession>A0A6I4U966</accession>
<evidence type="ECO:0000313" key="3">
    <source>
        <dbReference type="Proteomes" id="UP000429229"/>
    </source>
</evidence>
<keyword evidence="1" id="KW-1133">Transmembrane helix</keyword>
<organism evidence="2 3">
    <name type="scientific">Alteriqipengyuania halimionae</name>
    <dbReference type="NCBI Taxonomy" id="1926630"/>
    <lineage>
        <taxon>Bacteria</taxon>
        <taxon>Pseudomonadati</taxon>
        <taxon>Pseudomonadota</taxon>
        <taxon>Alphaproteobacteria</taxon>
        <taxon>Sphingomonadales</taxon>
        <taxon>Erythrobacteraceae</taxon>
        <taxon>Alteriqipengyuania</taxon>
    </lineage>
</organism>
<evidence type="ECO:0000313" key="2">
    <source>
        <dbReference type="EMBL" id="MXP10827.1"/>
    </source>
</evidence>
<dbReference type="RefSeq" id="WP_160617390.1">
    <property type="nucleotide sequence ID" value="NZ_WTYR01000001.1"/>
</dbReference>
<evidence type="ECO:0000256" key="1">
    <source>
        <dbReference type="SAM" id="Phobius"/>
    </source>
</evidence>
<feature type="transmembrane region" description="Helical" evidence="1">
    <location>
        <begin position="51"/>
        <end position="77"/>
    </location>
</feature>
<keyword evidence="1" id="KW-0812">Transmembrane</keyword>